<organism evidence="4 5">
    <name type="scientific">Acanthopleuribacter pedis</name>
    <dbReference type="NCBI Taxonomy" id="442870"/>
    <lineage>
        <taxon>Bacteria</taxon>
        <taxon>Pseudomonadati</taxon>
        <taxon>Acidobacteriota</taxon>
        <taxon>Holophagae</taxon>
        <taxon>Acanthopleuribacterales</taxon>
        <taxon>Acanthopleuribacteraceae</taxon>
        <taxon>Acanthopleuribacter</taxon>
    </lineage>
</organism>
<dbReference type="InterPro" id="IPR000983">
    <property type="entry name" value="Bac_GSPG_pilin"/>
</dbReference>
<dbReference type="RefSeq" id="WP_207859944.1">
    <property type="nucleotide sequence ID" value="NZ_JAFREP010000015.1"/>
</dbReference>
<evidence type="ECO:0000259" key="3">
    <source>
        <dbReference type="Pfam" id="PF08334"/>
    </source>
</evidence>
<dbReference type="Pfam" id="PF07963">
    <property type="entry name" value="N_methyl"/>
    <property type="match status" value="1"/>
</dbReference>
<dbReference type="InterPro" id="IPR013545">
    <property type="entry name" value="T2SS_protein-GspG_C"/>
</dbReference>
<keyword evidence="2" id="KW-0472">Membrane</keyword>
<dbReference type="NCBIfam" id="TIGR02532">
    <property type="entry name" value="IV_pilin_GFxxxE"/>
    <property type="match status" value="1"/>
</dbReference>
<dbReference type="Proteomes" id="UP000664417">
    <property type="component" value="Unassembled WGS sequence"/>
</dbReference>
<evidence type="ECO:0000256" key="2">
    <source>
        <dbReference type="SAM" id="Phobius"/>
    </source>
</evidence>
<gene>
    <name evidence="4" type="ORF">J3U88_16060</name>
</gene>
<feature type="transmembrane region" description="Helical" evidence="2">
    <location>
        <begin position="12"/>
        <end position="30"/>
    </location>
</feature>
<dbReference type="InterPro" id="IPR012902">
    <property type="entry name" value="N_methyl_site"/>
</dbReference>
<name>A0A8J7Q9N8_9BACT</name>
<evidence type="ECO:0000313" key="5">
    <source>
        <dbReference type="Proteomes" id="UP000664417"/>
    </source>
</evidence>
<dbReference type="SUPFAM" id="SSF54523">
    <property type="entry name" value="Pili subunits"/>
    <property type="match status" value="1"/>
</dbReference>
<evidence type="ECO:0000313" key="4">
    <source>
        <dbReference type="EMBL" id="MBO1319989.1"/>
    </source>
</evidence>
<dbReference type="GO" id="GO:0015627">
    <property type="term" value="C:type II protein secretion system complex"/>
    <property type="evidence" value="ECO:0007669"/>
    <property type="project" value="InterPro"/>
</dbReference>
<dbReference type="GO" id="GO:0015628">
    <property type="term" value="P:protein secretion by the type II secretion system"/>
    <property type="evidence" value="ECO:0007669"/>
    <property type="project" value="InterPro"/>
</dbReference>
<dbReference type="EMBL" id="JAFREP010000015">
    <property type="protein sequence ID" value="MBO1319989.1"/>
    <property type="molecule type" value="Genomic_DNA"/>
</dbReference>
<evidence type="ECO:0000256" key="1">
    <source>
        <dbReference type="ARBA" id="ARBA00022481"/>
    </source>
</evidence>
<dbReference type="Gene3D" id="3.30.700.10">
    <property type="entry name" value="Glycoprotein, Type 4 Pilin"/>
    <property type="match status" value="1"/>
</dbReference>
<dbReference type="InterPro" id="IPR045584">
    <property type="entry name" value="Pilin-like"/>
</dbReference>
<dbReference type="AlphaFoldDB" id="A0A8J7Q9N8"/>
<keyword evidence="2" id="KW-0812">Transmembrane</keyword>
<keyword evidence="5" id="KW-1185">Reference proteome</keyword>
<reference evidence="4" key="1">
    <citation type="submission" date="2021-03" db="EMBL/GenBank/DDBJ databases">
        <authorList>
            <person name="Wang G."/>
        </authorList>
    </citation>
    <scope>NUCLEOTIDE SEQUENCE</scope>
    <source>
        <strain evidence="4">KCTC 12899</strain>
    </source>
</reference>
<accession>A0A8J7Q9N8</accession>
<dbReference type="PRINTS" id="PR00813">
    <property type="entry name" value="BCTERIALGSPG"/>
</dbReference>
<keyword evidence="1" id="KW-0488">Methylation</keyword>
<proteinExistence type="predicted"/>
<sequence>MKRNKAFSLLEILIGLAIIGLIASIAHPMWKNTQNKSNYEVSRIQLTEVAKAMEKHYLEKGKYPVFSDWGQLSATETPLLEYTTKVPKQDPWGREYRIIESAEDKYQFEALGVPGKETEYPDFSYSDGLKFKEKGKTS</sequence>
<protein>
    <submittedName>
        <fullName evidence="4">Prepilin-type N-terminal cleavage/methylation domain-containing protein</fullName>
    </submittedName>
</protein>
<feature type="domain" description="Type II secretion system protein GspG C-terminal" evidence="3">
    <location>
        <begin position="33"/>
        <end position="115"/>
    </location>
</feature>
<dbReference type="Pfam" id="PF08334">
    <property type="entry name" value="T2SSG"/>
    <property type="match status" value="1"/>
</dbReference>
<keyword evidence="2" id="KW-1133">Transmembrane helix</keyword>
<comment type="caution">
    <text evidence="4">The sequence shown here is derived from an EMBL/GenBank/DDBJ whole genome shotgun (WGS) entry which is preliminary data.</text>
</comment>